<dbReference type="InParanoid" id="A0A1S3I4F7"/>
<dbReference type="KEGG" id="lak:106160923"/>
<reference evidence="2" key="1">
    <citation type="submission" date="2025-08" db="UniProtKB">
        <authorList>
            <consortium name="RefSeq"/>
        </authorList>
    </citation>
    <scope>IDENTIFICATION</scope>
    <source>
        <tissue evidence="2">Gonads</tissue>
    </source>
</reference>
<evidence type="ECO:0000313" key="1">
    <source>
        <dbReference type="Proteomes" id="UP000085678"/>
    </source>
</evidence>
<proteinExistence type="predicted"/>
<dbReference type="GeneID" id="106160923"/>
<dbReference type="AlphaFoldDB" id="A0A1S3I4F7"/>
<protein>
    <submittedName>
        <fullName evidence="2">Uncharacterized protein LOC106160923</fullName>
    </submittedName>
</protein>
<organism evidence="1 2">
    <name type="scientific">Lingula anatina</name>
    <name type="common">Brachiopod</name>
    <name type="synonym">Lingula unguis</name>
    <dbReference type="NCBI Taxonomy" id="7574"/>
    <lineage>
        <taxon>Eukaryota</taxon>
        <taxon>Metazoa</taxon>
        <taxon>Spiralia</taxon>
        <taxon>Lophotrochozoa</taxon>
        <taxon>Brachiopoda</taxon>
        <taxon>Linguliformea</taxon>
        <taxon>Lingulata</taxon>
        <taxon>Lingulida</taxon>
        <taxon>Linguloidea</taxon>
        <taxon>Lingulidae</taxon>
        <taxon>Lingula</taxon>
    </lineage>
</organism>
<accession>A0A1S3I4F7</accession>
<name>A0A1S3I4F7_LINAN</name>
<sequence length="173" mass="19670">MLIKKYFLTAAEFFKEYARREFAKNVEFDVEDKTLVCDRPSFSLVAQSEDQWQLPVLTPETPYIRPHLLCHNLRLTTAGAVGGTLTETDFAALCRRLVNKLRDGNPSFFTDAKFSNMGVVDKGFVTASTATATTKLFCFKKRGVWEDCRDQSRRQASSLNCRLFVKSIAAFME</sequence>
<gene>
    <name evidence="2" type="primary">LOC106160923</name>
</gene>
<keyword evidence="1" id="KW-1185">Reference proteome</keyword>
<dbReference type="Proteomes" id="UP000085678">
    <property type="component" value="Unplaced"/>
</dbReference>
<evidence type="ECO:0000313" key="2">
    <source>
        <dbReference type="RefSeq" id="XP_013393150.1"/>
    </source>
</evidence>
<dbReference type="RefSeq" id="XP_013393150.1">
    <property type="nucleotide sequence ID" value="XM_013537696.1"/>
</dbReference>